<protein>
    <submittedName>
        <fullName evidence="1">Uncharacterized protein</fullName>
    </submittedName>
</protein>
<dbReference type="PANTHER" id="PTHR37449:SF1">
    <property type="entry name" value="OS02G0159950 PROTEIN"/>
    <property type="match status" value="1"/>
</dbReference>
<dbReference type="PANTHER" id="PTHR37449">
    <property type="match status" value="1"/>
</dbReference>
<evidence type="ECO:0000313" key="2">
    <source>
        <dbReference type="Proteomes" id="UP000008864"/>
    </source>
</evidence>
<sequence length="137" mass="15173">MQGRAASALSKRSRTLFSLAPIYLLRISGPFTLIKLRPHSPATALARSVLPHPGNPYSKSPERSRSGHWEKIGAYFVGYCRVSSRVFLVLCKPPIAEKVVEEDVRVTFLRDAGVNPFNARSKSPVPRVITLEEDVVS</sequence>
<keyword evidence="2" id="KW-1185">Reference proteome</keyword>
<dbReference type="GeneID" id="71777186"/>
<reference evidence="2" key="1">
    <citation type="journal article" date="2012" name="MBio">
        <title>Comparative genome analysis of Trichophyton rubrum and related dermatophytes reveals candidate genes involved in infection.</title>
        <authorList>
            <person name="Martinez D.A."/>
            <person name="Oliver B.G."/>
            <person name="Graeser Y."/>
            <person name="Goldberg J.M."/>
            <person name="Li W."/>
            <person name="Martinez-Rossi N.M."/>
            <person name="Monod M."/>
            <person name="Shelest E."/>
            <person name="Barton R.C."/>
            <person name="Birch E."/>
            <person name="Brakhage A.A."/>
            <person name="Chen Z."/>
            <person name="Gurr S.J."/>
            <person name="Heiman D."/>
            <person name="Heitman J."/>
            <person name="Kosti I."/>
            <person name="Rossi A."/>
            <person name="Saif S."/>
            <person name="Samalova M."/>
            <person name="Saunders C.W."/>
            <person name="Shea T."/>
            <person name="Summerbell R.C."/>
            <person name="Xu J."/>
            <person name="Young S."/>
            <person name="Zeng Q."/>
            <person name="Birren B.W."/>
            <person name="Cuomo C.A."/>
            <person name="White T.C."/>
        </authorList>
    </citation>
    <scope>NUCLEOTIDE SEQUENCE [LARGE SCALE GENOMIC DNA]</scope>
    <source>
        <strain evidence="2">ATCC MYA-4607 / CBS 118892</strain>
    </source>
</reference>
<dbReference type="Proteomes" id="UP000008864">
    <property type="component" value="Unassembled WGS sequence"/>
</dbReference>
<dbReference type="EMBL" id="GG700649">
    <property type="protein sequence ID" value="KFL60822.1"/>
    <property type="molecule type" value="Genomic_DNA"/>
</dbReference>
<proteinExistence type="predicted"/>
<dbReference type="HOGENOM" id="CLU_1866569_0_0_1"/>
<dbReference type="VEuPathDB" id="FungiDB:TERG_11822"/>
<dbReference type="AlphaFoldDB" id="A0A080WJH5"/>
<dbReference type="OrthoDB" id="7268706at2759"/>
<evidence type="ECO:0000313" key="1">
    <source>
        <dbReference type="EMBL" id="KFL60822.1"/>
    </source>
</evidence>
<gene>
    <name evidence="1" type="ORF">TERG_11822</name>
</gene>
<name>A0A080WJH5_TRIRC</name>
<organism evidence="1 2">
    <name type="scientific">Trichophyton rubrum (strain ATCC MYA-4607 / CBS 118892)</name>
    <name type="common">Athlete's foot fungus</name>
    <dbReference type="NCBI Taxonomy" id="559305"/>
    <lineage>
        <taxon>Eukaryota</taxon>
        <taxon>Fungi</taxon>
        <taxon>Dikarya</taxon>
        <taxon>Ascomycota</taxon>
        <taxon>Pezizomycotina</taxon>
        <taxon>Eurotiomycetes</taxon>
        <taxon>Eurotiomycetidae</taxon>
        <taxon>Onygenales</taxon>
        <taxon>Arthrodermataceae</taxon>
        <taxon>Trichophyton</taxon>
    </lineage>
</organism>
<dbReference type="InParanoid" id="A0A080WJH5"/>
<accession>A0A080WJH5</accession>
<dbReference type="RefSeq" id="XP_047605617.1">
    <property type="nucleotide sequence ID" value="XM_047750874.1"/>
</dbReference>